<dbReference type="InterPro" id="IPR051797">
    <property type="entry name" value="TrmB-like"/>
</dbReference>
<dbReference type="EMBL" id="BOMB01000031">
    <property type="protein sequence ID" value="GID14510.1"/>
    <property type="molecule type" value="Genomic_DNA"/>
</dbReference>
<proteinExistence type="predicted"/>
<evidence type="ECO:0000259" key="1">
    <source>
        <dbReference type="SMART" id="SM00421"/>
    </source>
</evidence>
<gene>
    <name evidence="2" type="ORF">Aru02nite_53990</name>
</gene>
<reference evidence="2" key="1">
    <citation type="submission" date="2021-01" db="EMBL/GenBank/DDBJ databases">
        <title>Whole genome shotgun sequence of Actinocatenispora rupis NBRC 107355.</title>
        <authorList>
            <person name="Komaki H."/>
            <person name="Tamura T."/>
        </authorList>
    </citation>
    <scope>NUCLEOTIDE SEQUENCE</scope>
    <source>
        <strain evidence="2">NBRC 107355</strain>
    </source>
</reference>
<dbReference type="PANTHER" id="PTHR34293">
    <property type="entry name" value="HTH-TYPE TRANSCRIPTIONAL REGULATOR TRMBL2"/>
    <property type="match status" value="1"/>
</dbReference>
<dbReference type="SUPFAM" id="SSF46894">
    <property type="entry name" value="C-terminal effector domain of the bipartite response regulators"/>
    <property type="match status" value="1"/>
</dbReference>
<sequence length="343" mass="36772">MLAHCGRWHGWATICRVTDEVGALAGAGVGGFDERVYRAVLAAGTATPGDVADATGTAAPAVVRALDRLRAAGLVNRLAGRRRRYTAVHPRTGMAGLLSARTDELDAARAAVDELVTLFEAHGSDTGGGGAVELLTGREALGHWFVRLQQEAREEVLSLDRPPYALADSNPVQPQILARGVAFRTIYAPEALATAEDLAELADLTARGEQARVLPGLALKMSIADRRVALLPLTLDFRQVRAALIRESTLLAGLLDLFDSYWARAVPVPAVGDRPAEPAADPLDDDDRALLTLLVSGLKDEAIARQLGWSVRTMRRRMRRLHDLLGAANRFQAGVAAAHRGWI</sequence>
<protein>
    <submittedName>
        <fullName evidence="2">Transcriptional regulator</fullName>
    </submittedName>
</protein>
<comment type="caution">
    <text evidence="2">The sequence shown here is derived from an EMBL/GenBank/DDBJ whole genome shotgun (WGS) entry which is preliminary data.</text>
</comment>
<dbReference type="InterPro" id="IPR000792">
    <property type="entry name" value="Tscrpt_reg_LuxR_C"/>
</dbReference>
<dbReference type="PANTHER" id="PTHR34293:SF1">
    <property type="entry name" value="HTH-TYPE TRANSCRIPTIONAL REGULATOR TRMBL2"/>
    <property type="match status" value="1"/>
</dbReference>
<name>A0A8J3NF40_9ACTN</name>
<keyword evidence="3" id="KW-1185">Reference proteome</keyword>
<dbReference type="InterPro" id="IPR036390">
    <property type="entry name" value="WH_DNA-bd_sf"/>
</dbReference>
<evidence type="ECO:0000313" key="2">
    <source>
        <dbReference type="EMBL" id="GID14510.1"/>
    </source>
</evidence>
<dbReference type="AlphaFoldDB" id="A0A8J3NF40"/>
<dbReference type="SUPFAM" id="SSF46785">
    <property type="entry name" value="Winged helix' DNA-binding domain"/>
    <property type="match status" value="1"/>
</dbReference>
<feature type="domain" description="HTH luxR-type" evidence="1">
    <location>
        <begin position="280"/>
        <end position="337"/>
    </location>
</feature>
<dbReference type="InterPro" id="IPR016032">
    <property type="entry name" value="Sig_transdc_resp-reg_C-effctor"/>
</dbReference>
<dbReference type="GO" id="GO:0003677">
    <property type="term" value="F:DNA binding"/>
    <property type="evidence" value="ECO:0007669"/>
    <property type="project" value="InterPro"/>
</dbReference>
<dbReference type="InterPro" id="IPR036388">
    <property type="entry name" value="WH-like_DNA-bd_sf"/>
</dbReference>
<dbReference type="Gene3D" id="1.10.10.10">
    <property type="entry name" value="Winged helix-like DNA-binding domain superfamily/Winged helix DNA-binding domain"/>
    <property type="match status" value="2"/>
</dbReference>
<dbReference type="SMART" id="SM00421">
    <property type="entry name" value="HTH_LUXR"/>
    <property type="match status" value="1"/>
</dbReference>
<dbReference type="GO" id="GO:0006355">
    <property type="term" value="P:regulation of DNA-templated transcription"/>
    <property type="evidence" value="ECO:0007669"/>
    <property type="project" value="InterPro"/>
</dbReference>
<dbReference type="Pfam" id="PF01978">
    <property type="entry name" value="TrmB"/>
    <property type="match status" value="1"/>
</dbReference>
<evidence type="ECO:0000313" key="3">
    <source>
        <dbReference type="Proteomes" id="UP000612808"/>
    </source>
</evidence>
<organism evidence="2 3">
    <name type="scientific">Actinocatenispora rupis</name>
    <dbReference type="NCBI Taxonomy" id="519421"/>
    <lineage>
        <taxon>Bacteria</taxon>
        <taxon>Bacillati</taxon>
        <taxon>Actinomycetota</taxon>
        <taxon>Actinomycetes</taxon>
        <taxon>Micromonosporales</taxon>
        <taxon>Micromonosporaceae</taxon>
        <taxon>Actinocatenispora</taxon>
    </lineage>
</organism>
<dbReference type="InterPro" id="IPR002831">
    <property type="entry name" value="Tscrpt_reg_TrmB_N"/>
</dbReference>
<dbReference type="Proteomes" id="UP000612808">
    <property type="component" value="Unassembled WGS sequence"/>
</dbReference>
<accession>A0A8J3NF40</accession>